<feature type="domain" description="Insertion element IS402-like" evidence="1">
    <location>
        <begin position="9"/>
        <end position="48"/>
    </location>
</feature>
<dbReference type="Proteomes" id="UP000271700">
    <property type="component" value="Unassembled WGS sequence"/>
</dbReference>
<reference evidence="2 3" key="1">
    <citation type="submission" date="2018-10" db="EMBL/GenBank/DDBJ databases">
        <title>Genomic Encyclopedia of Archaeal and Bacterial Type Strains, Phase II (KMG-II): from individual species to whole genera.</title>
        <authorList>
            <person name="Goeker M."/>
        </authorList>
    </citation>
    <scope>NUCLEOTIDE SEQUENCE [LARGE SCALE GENOMIC DNA]</scope>
    <source>
        <strain evidence="2 3">DSM 29317</strain>
    </source>
</reference>
<comment type="caution">
    <text evidence="2">The sequence shown here is derived from an EMBL/GenBank/DDBJ whole genome shotgun (WGS) entry which is preliminary data.</text>
</comment>
<accession>A0A497ZQV5</accession>
<dbReference type="AlphaFoldDB" id="A0A497ZQV5"/>
<name>A0A497ZQV5_9RHOB</name>
<proteinExistence type="predicted"/>
<dbReference type="EMBL" id="RCCT01000003">
    <property type="protein sequence ID" value="RLK07386.1"/>
    <property type="molecule type" value="Genomic_DNA"/>
</dbReference>
<protein>
    <submittedName>
        <fullName evidence="2">Putative transposase of IS4/5 family DUF4096</fullName>
    </submittedName>
</protein>
<evidence type="ECO:0000313" key="2">
    <source>
        <dbReference type="EMBL" id="RLK07386.1"/>
    </source>
</evidence>
<sequence length="91" mass="10165">MAKFSAFYPKSHGRPWGDDRRILGGIIFINRNGLKWRDAPEAYGPHKTQDSFGSGILFRQVQAGNGAELARIPCKIELSRSPPQTPVRLTN</sequence>
<keyword evidence="3" id="KW-1185">Reference proteome</keyword>
<dbReference type="Pfam" id="PF13340">
    <property type="entry name" value="DUF4096"/>
    <property type="match status" value="1"/>
</dbReference>
<dbReference type="InterPro" id="IPR025161">
    <property type="entry name" value="IS402-like_dom"/>
</dbReference>
<evidence type="ECO:0000259" key="1">
    <source>
        <dbReference type="Pfam" id="PF13340"/>
    </source>
</evidence>
<evidence type="ECO:0000313" key="3">
    <source>
        <dbReference type="Proteomes" id="UP000271700"/>
    </source>
</evidence>
<organism evidence="2 3">
    <name type="scientific">Ruegeria conchae</name>
    <dbReference type="NCBI Taxonomy" id="981384"/>
    <lineage>
        <taxon>Bacteria</taxon>
        <taxon>Pseudomonadati</taxon>
        <taxon>Pseudomonadota</taxon>
        <taxon>Alphaproteobacteria</taxon>
        <taxon>Rhodobacterales</taxon>
        <taxon>Roseobacteraceae</taxon>
        <taxon>Ruegeria</taxon>
    </lineage>
</organism>
<gene>
    <name evidence="2" type="ORF">CLV75_2509</name>
</gene>